<organism evidence="3 4">
    <name type="scientific">Fulvitalea axinellae</name>
    <dbReference type="NCBI Taxonomy" id="1182444"/>
    <lineage>
        <taxon>Bacteria</taxon>
        <taxon>Pseudomonadati</taxon>
        <taxon>Bacteroidota</taxon>
        <taxon>Cytophagia</taxon>
        <taxon>Cytophagales</taxon>
        <taxon>Persicobacteraceae</taxon>
        <taxon>Fulvitalea</taxon>
    </lineage>
</organism>
<proteinExistence type="predicted"/>
<gene>
    <name evidence="3" type="ORF">FUAX_22350</name>
</gene>
<dbReference type="InterPro" id="IPR011761">
    <property type="entry name" value="ATP-grasp"/>
</dbReference>
<dbReference type="SUPFAM" id="SSF56059">
    <property type="entry name" value="Glutathione synthetase ATP-binding domain-like"/>
    <property type="match status" value="1"/>
</dbReference>
<reference evidence="3 4" key="1">
    <citation type="submission" date="2021-12" db="EMBL/GenBank/DDBJ databases">
        <title>Genome sequencing of bacteria with rrn-lacking chromosome and rrn-plasmid.</title>
        <authorList>
            <person name="Anda M."/>
            <person name="Iwasaki W."/>
        </authorList>
    </citation>
    <scope>NUCLEOTIDE SEQUENCE [LARGE SCALE GENOMIC DNA]</scope>
    <source>
        <strain evidence="3 4">DSM 100852</strain>
    </source>
</reference>
<dbReference type="GO" id="GO:0046872">
    <property type="term" value="F:metal ion binding"/>
    <property type="evidence" value="ECO:0007669"/>
    <property type="project" value="InterPro"/>
</dbReference>
<name>A0AAU9D1K2_9BACT</name>
<dbReference type="GO" id="GO:0005524">
    <property type="term" value="F:ATP binding"/>
    <property type="evidence" value="ECO:0007669"/>
    <property type="project" value="UniProtKB-UniRule"/>
</dbReference>
<evidence type="ECO:0000313" key="4">
    <source>
        <dbReference type="Proteomes" id="UP001348817"/>
    </source>
</evidence>
<accession>A0AAU9D1K2</accession>
<feature type="domain" description="ATP-grasp" evidence="2">
    <location>
        <begin position="15"/>
        <end position="251"/>
    </location>
</feature>
<dbReference type="EMBL" id="AP025314">
    <property type="protein sequence ID" value="BDD09803.1"/>
    <property type="molecule type" value="Genomic_DNA"/>
</dbReference>
<keyword evidence="3" id="KW-0436">Ligase</keyword>
<keyword evidence="4" id="KW-1185">Reference proteome</keyword>
<dbReference type="KEGG" id="fax:FUAX_22350"/>
<sequence>MHMGGLFRYSKGEALELLPEKYLPKTRRFDERPENAEFYKTDFDFPFICKPDFGERGKGVWLVRNEGDWKKIYSELDEPFMLQEFVEDELEFGIFYYRILGVNSGVFSVTAKGFLSAVGDGESTLKELIQSNMRAVGREEYLFDRFSSELDRVLPKGETLVLEQIGNHCRGTEFIDANHLINDQLVKVFDEITKDIKGFHYGRFDLKVRSLEDLYKGETIKVVELNGVNSEATHIYGQNFTLGKAYAVVLKQHRLAYEVAKKNLEHGFKPQPLSTFVKELYAHLRS</sequence>
<dbReference type="AlphaFoldDB" id="A0AAU9D1K2"/>
<evidence type="ECO:0000259" key="2">
    <source>
        <dbReference type="PROSITE" id="PS50975"/>
    </source>
</evidence>
<protein>
    <submittedName>
        <fullName evidence="3">Carboxylate--amine ligase</fullName>
    </submittedName>
</protein>
<keyword evidence="1" id="KW-0067">ATP-binding</keyword>
<dbReference type="Proteomes" id="UP001348817">
    <property type="component" value="Chromosome"/>
</dbReference>
<evidence type="ECO:0000313" key="3">
    <source>
        <dbReference type="EMBL" id="BDD09803.1"/>
    </source>
</evidence>
<keyword evidence="1" id="KW-0547">Nucleotide-binding</keyword>
<dbReference type="GO" id="GO:0016874">
    <property type="term" value="F:ligase activity"/>
    <property type="evidence" value="ECO:0007669"/>
    <property type="project" value="UniProtKB-KW"/>
</dbReference>
<dbReference type="PROSITE" id="PS50975">
    <property type="entry name" value="ATP_GRASP"/>
    <property type="match status" value="1"/>
</dbReference>
<evidence type="ECO:0000256" key="1">
    <source>
        <dbReference type="PROSITE-ProRule" id="PRU00409"/>
    </source>
</evidence>